<feature type="region of interest" description="Disordered" evidence="1">
    <location>
        <begin position="189"/>
        <end position="215"/>
    </location>
</feature>
<gene>
    <name evidence="2" type="ORF">K443DRAFT_11433</name>
</gene>
<feature type="compositionally biased region" description="Basic and acidic residues" evidence="1">
    <location>
        <begin position="292"/>
        <end position="308"/>
    </location>
</feature>
<evidence type="ECO:0000313" key="3">
    <source>
        <dbReference type="Proteomes" id="UP000054477"/>
    </source>
</evidence>
<evidence type="ECO:0000256" key="1">
    <source>
        <dbReference type="SAM" id="MobiDB-lite"/>
    </source>
</evidence>
<feature type="compositionally biased region" description="Gly residues" evidence="1">
    <location>
        <begin position="273"/>
        <end position="282"/>
    </location>
</feature>
<feature type="compositionally biased region" description="Basic and acidic residues" evidence="1">
    <location>
        <begin position="250"/>
        <end position="271"/>
    </location>
</feature>
<dbReference type="AlphaFoldDB" id="A0A0C9XGZ3"/>
<proteinExistence type="predicted"/>
<dbReference type="HOGENOM" id="CLU_669145_0_0_1"/>
<organism evidence="2 3">
    <name type="scientific">Laccaria amethystina LaAM-08-1</name>
    <dbReference type="NCBI Taxonomy" id="1095629"/>
    <lineage>
        <taxon>Eukaryota</taxon>
        <taxon>Fungi</taxon>
        <taxon>Dikarya</taxon>
        <taxon>Basidiomycota</taxon>
        <taxon>Agaricomycotina</taxon>
        <taxon>Agaricomycetes</taxon>
        <taxon>Agaricomycetidae</taxon>
        <taxon>Agaricales</taxon>
        <taxon>Agaricineae</taxon>
        <taxon>Hydnangiaceae</taxon>
        <taxon>Laccaria</taxon>
    </lineage>
</organism>
<protein>
    <submittedName>
        <fullName evidence="2">Uncharacterized protein</fullName>
    </submittedName>
</protein>
<feature type="region of interest" description="Disordered" evidence="1">
    <location>
        <begin position="247"/>
        <end position="411"/>
    </location>
</feature>
<feature type="compositionally biased region" description="Pro residues" evidence="1">
    <location>
        <begin position="348"/>
        <end position="361"/>
    </location>
</feature>
<feature type="compositionally biased region" description="Low complexity" evidence="1">
    <location>
        <begin position="202"/>
        <end position="215"/>
    </location>
</feature>
<feature type="compositionally biased region" description="Pro residues" evidence="1">
    <location>
        <begin position="371"/>
        <end position="388"/>
    </location>
</feature>
<accession>A0A0C9XGZ3</accession>
<name>A0A0C9XGZ3_9AGAR</name>
<reference evidence="2 3" key="1">
    <citation type="submission" date="2014-04" db="EMBL/GenBank/DDBJ databases">
        <authorList>
            <consortium name="DOE Joint Genome Institute"/>
            <person name="Kuo A."/>
            <person name="Kohler A."/>
            <person name="Nagy L.G."/>
            <person name="Floudas D."/>
            <person name="Copeland A."/>
            <person name="Barry K.W."/>
            <person name="Cichocki N."/>
            <person name="Veneault-Fourrey C."/>
            <person name="LaButti K."/>
            <person name="Lindquist E.A."/>
            <person name="Lipzen A."/>
            <person name="Lundell T."/>
            <person name="Morin E."/>
            <person name="Murat C."/>
            <person name="Sun H."/>
            <person name="Tunlid A."/>
            <person name="Henrissat B."/>
            <person name="Grigoriev I.V."/>
            <person name="Hibbett D.S."/>
            <person name="Martin F."/>
            <person name="Nordberg H.P."/>
            <person name="Cantor M.N."/>
            <person name="Hua S.X."/>
        </authorList>
    </citation>
    <scope>NUCLEOTIDE SEQUENCE [LARGE SCALE GENOMIC DNA]</scope>
    <source>
        <strain evidence="2 3">LaAM-08-1</strain>
    </source>
</reference>
<keyword evidence="3" id="KW-1185">Reference proteome</keyword>
<sequence>MFNNWSNGYDNRVVAGVKLTHLKPHQPLNPLKPSLRQTTLATPLTKLPLLVFLVKRLLNFETNEINFFKALELHSLSASHEDPFSFDDFVKLLDNRPSSSRSFIPASVLAAAPHLTSLSEHALNNSHLQSTWKLRQAYASEKAVDPLIDVMQLQPLVDPIPHTMTGERTLANPDARFGVTNNANLPLPTTTIHDNHPPPPTTNTLTPLPSTTPTATTTTTVTVVVLHKPRHHQTADVACQRACQVDGDSQDAKRDPAAPDFEDHTTKERGKGGKGATGGQGNKGPATARTSMQDHAHPFTRGPNDEGQRRHRPPPMGTTTDVDGPPPHPRMLTAHPPTEDEHAQTAATPPPTYGGRRPPPWMDDESHPVDGQPPPTNDNPKPPPPAPATPYGRPPLVNHDCPRTKTAHRLR</sequence>
<reference evidence="3" key="2">
    <citation type="submission" date="2015-01" db="EMBL/GenBank/DDBJ databases">
        <title>Evolutionary Origins and Diversification of the Mycorrhizal Mutualists.</title>
        <authorList>
            <consortium name="DOE Joint Genome Institute"/>
            <consortium name="Mycorrhizal Genomics Consortium"/>
            <person name="Kohler A."/>
            <person name="Kuo A."/>
            <person name="Nagy L.G."/>
            <person name="Floudas D."/>
            <person name="Copeland A."/>
            <person name="Barry K.W."/>
            <person name="Cichocki N."/>
            <person name="Veneault-Fourrey C."/>
            <person name="LaButti K."/>
            <person name="Lindquist E.A."/>
            <person name="Lipzen A."/>
            <person name="Lundell T."/>
            <person name="Morin E."/>
            <person name="Murat C."/>
            <person name="Riley R."/>
            <person name="Ohm R."/>
            <person name="Sun H."/>
            <person name="Tunlid A."/>
            <person name="Henrissat B."/>
            <person name="Grigoriev I.V."/>
            <person name="Hibbett D.S."/>
            <person name="Martin F."/>
        </authorList>
    </citation>
    <scope>NUCLEOTIDE SEQUENCE [LARGE SCALE GENOMIC DNA]</scope>
    <source>
        <strain evidence="3">LaAM-08-1</strain>
    </source>
</reference>
<evidence type="ECO:0000313" key="2">
    <source>
        <dbReference type="EMBL" id="KIJ95392.1"/>
    </source>
</evidence>
<dbReference type="EMBL" id="KN838758">
    <property type="protein sequence ID" value="KIJ95392.1"/>
    <property type="molecule type" value="Genomic_DNA"/>
</dbReference>
<dbReference type="Proteomes" id="UP000054477">
    <property type="component" value="Unassembled WGS sequence"/>
</dbReference>